<dbReference type="PANTHER" id="PTHR47572">
    <property type="entry name" value="LIPOPROTEIN-RELATED"/>
    <property type="match status" value="1"/>
</dbReference>
<reference evidence="4 5" key="1">
    <citation type="submission" date="2020-08" db="EMBL/GenBank/DDBJ databases">
        <title>Genomic Encyclopedia of Type Strains, Phase III (KMG-III): the genomes of soil and plant-associated and newly described type strains.</title>
        <authorList>
            <person name="Whitman W."/>
        </authorList>
    </citation>
    <scope>NUCLEOTIDE SEQUENCE [LARGE SCALE GENOMIC DNA]</scope>
    <source>
        <strain evidence="4 5">CECT 8799</strain>
    </source>
</reference>
<dbReference type="SUPFAM" id="SSF63829">
    <property type="entry name" value="Calcium-dependent phosphotriesterase"/>
    <property type="match status" value="1"/>
</dbReference>
<keyword evidence="1 4" id="KW-0378">Hydrolase</keyword>
<dbReference type="PANTHER" id="PTHR47572:SF4">
    <property type="entry name" value="LACTONASE DRP35"/>
    <property type="match status" value="1"/>
</dbReference>
<dbReference type="EMBL" id="JACHWZ010000049">
    <property type="protein sequence ID" value="MBB3063680.1"/>
    <property type="molecule type" value="Genomic_DNA"/>
</dbReference>
<dbReference type="InterPro" id="IPR011042">
    <property type="entry name" value="6-blade_b-propeller_TolB-like"/>
</dbReference>
<protein>
    <submittedName>
        <fullName evidence="4">Gluconolactonase</fullName>
        <ecNumber evidence="4">3.1.1.17</ecNumber>
    </submittedName>
</protein>
<dbReference type="Gene3D" id="2.120.10.30">
    <property type="entry name" value="TolB, C-terminal domain"/>
    <property type="match status" value="1"/>
</dbReference>
<feature type="chain" id="PRO_5031113984" evidence="2">
    <location>
        <begin position="23"/>
        <end position="295"/>
    </location>
</feature>
<comment type="caution">
    <text evidence="4">The sequence shown here is derived from an EMBL/GenBank/DDBJ whole genome shotgun (WGS) entry which is preliminary data.</text>
</comment>
<dbReference type="GO" id="GO:0004341">
    <property type="term" value="F:gluconolactonase activity"/>
    <property type="evidence" value="ECO:0007669"/>
    <property type="project" value="UniProtKB-EC"/>
</dbReference>
<keyword evidence="5" id="KW-1185">Reference proteome</keyword>
<evidence type="ECO:0000256" key="2">
    <source>
        <dbReference type="SAM" id="SignalP"/>
    </source>
</evidence>
<evidence type="ECO:0000259" key="3">
    <source>
        <dbReference type="Pfam" id="PF08450"/>
    </source>
</evidence>
<organism evidence="4 5">
    <name type="scientific">Microbulbifer rhizosphaerae</name>
    <dbReference type="NCBI Taxonomy" id="1562603"/>
    <lineage>
        <taxon>Bacteria</taxon>
        <taxon>Pseudomonadati</taxon>
        <taxon>Pseudomonadota</taxon>
        <taxon>Gammaproteobacteria</taxon>
        <taxon>Cellvibrionales</taxon>
        <taxon>Microbulbiferaceae</taxon>
        <taxon>Microbulbifer</taxon>
    </lineage>
</organism>
<name>A0A7W4WG81_9GAMM</name>
<keyword evidence="2" id="KW-0732">Signal</keyword>
<evidence type="ECO:0000313" key="5">
    <source>
        <dbReference type="Proteomes" id="UP000535937"/>
    </source>
</evidence>
<proteinExistence type="predicted"/>
<dbReference type="InterPro" id="IPR051262">
    <property type="entry name" value="SMP-30/CGR1_Lactonase"/>
</dbReference>
<dbReference type="AlphaFoldDB" id="A0A7W4WG81"/>
<dbReference type="Proteomes" id="UP000535937">
    <property type="component" value="Unassembled WGS sequence"/>
</dbReference>
<evidence type="ECO:0000313" key="4">
    <source>
        <dbReference type="EMBL" id="MBB3063680.1"/>
    </source>
</evidence>
<accession>A0A7W4WG81</accession>
<dbReference type="EC" id="3.1.1.17" evidence="4"/>
<sequence length="295" mass="32022">MCNKIGTLLAGLFLLAQGTAAAGPVIAEGAQLTLVSDDFAFTEGPATDSEGNVFFTDQPNNKIWKYGVDGKLSLFMDDAGRANGLYFDGDGKLLACADDKGQLWSIDPGGEVSVLLDNFDGRRLNGPNDLWVAPDGGIYFTDPFYLRDYWDRSEKEIEAEAIYYLPPDRKQVVRVAGDLVKPNGIIGSADGGKLYVADIGANKTYVYSVAEDGRLSDKRLFTEMGSDGMTLDAQGNLYLTGKGVTVFDSEGQQVEHISVPEDWTANVTFGGEQRRTLFITAMDSVYTLEMRVAGL</sequence>
<feature type="domain" description="SMP-30/Gluconolactonase/LRE-like region" evidence="3">
    <location>
        <begin position="41"/>
        <end position="281"/>
    </location>
</feature>
<gene>
    <name evidence="4" type="ORF">FHS09_004546</name>
</gene>
<evidence type="ECO:0000256" key="1">
    <source>
        <dbReference type="ARBA" id="ARBA00022801"/>
    </source>
</evidence>
<dbReference type="Pfam" id="PF08450">
    <property type="entry name" value="SGL"/>
    <property type="match status" value="1"/>
</dbReference>
<dbReference type="InterPro" id="IPR013658">
    <property type="entry name" value="SGL"/>
</dbReference>
<dbReference type="RefSeq" id="WP_183464061.1">
    <property type="nucleotide sequence ID" value="NZ_JACHWZ010000049.1"/>
</dbReference>
<feature type="signal peptide" evidence="2">
    <location>
        <begin position="1"/>
        <end position="22"/>
    </location>
</feature>